<dbReference type="InterPro" id="IPR018062">
    <property type="entry name" value="HTH_AraC-typ_CS"/>
</dbReference>
<dbReference type="InterPro" id="IPR020449">
    <property type="entry name" value="Tscrpt_reg_AraC-type_HTH"/>
</dbReference>
<dbReference type="SUPFAM" id="SSF46689">
    <property type="entry name" value="Homeodomain-like"/>
    <property type="match status" value="2"/>
</dbReference>
<comment type="caution">
    <text evidence="5">The sequence shown here is derived from an EMBL/GenBank/DDBJ whole genome shotgun (WGS) entry which is preliminary data.</text>
</comment>
<dbReference type="Gene3D" id="1.10.10.60">
    <property type="entry name" value="Homeodomain-like"/>
    <property type="match status" value="2"/>
</dbReference>
<dbReference type="PANTHER" id="PTHR43280">
    <property type="entry name" value="ARAC-FAMILY TRANSCRIPTIONAL REGULATOR"/>
    <property type="match status" value="1"/>
</dbReference>
<dbReference type="GO" id="GO:0003700">
    <property type="term" value="F:DNA-binding transcription factor activity"/>
    <property type="evidence" value="ECO:0007669"/>
    <property type="project" value="InterPro"/>
</dbReference>
<evidence type="ECO:0000313" key="5">
    <source>
        <dbReference type="EMBL" id="NME45247.1"/>
    </source>
</evidence>
<dbReference type="PROSITE" id="PS01124">
    <property type="entry name" value="HTH_ARAC_FAMILY_2"/>
    <property type="match status" value="1"/>
</dbReference>
<evidence type="ECO:0000259" key="4">
    <source>
        <dbReference type="PROSITE" id="PS01124"/>
    </source>
</evidence>
<dbReference type="Proteomes" id="UP000540014">
    <property type="component" value="Unassembled WGS sequence"/>
</dbReference>
<feature type="domain" description="HTH araC/xylS-type" evidence="4">
    <location>
        <begin position="79"/>
        <end position="177"/>
    </location>
</feature>
<dbReference type="EMBL" id="JABAFR010000030">
    <property type="protein sequence ID" value="NME45247.1"/>
    <property type="molecule type" value="Genomic_DNA"/>
</dbReference>
<gene>
    <name evidence="5" type="ORF">HF861_10230</name>
</gene>
<sequence length="180" mass="21339">MILFEMDIDTPDSLKNKIIFASQPLRIEMKRFINEIQLNTWLHQEMALILLQRILIQALWEQRSSKKESRELVTDDELEPILLYIENHMDKDISVEELRRIFSVSRSSLQGMFRNALDLTPKQYIADVKMKRAKLLLQEHGYAISEIAYQLGYHSLYYFSRKFKAYFGISPSEYTKSLPQ</sequence>
<dbReference type="PROSITE" id="PS00041">
    <property type="entry name" value="HTH_ARAC_FAMILY_1"/>
    <property type="match status" value="1"/>
</dbReference>
<keyword evidence="2" id="KW-0238">DNA-binding</keyword>
<dbReference type="Pfam" id="PF12833">
    <property type="entry name" value="HTH_18"/>
    <property type="match status" value="1"/>
</dbReference>
<evidence type="ECO:0000313" key="6">
    <source>
        <dbReference type="Proteomes" id="UP000540014"/>
    </source>
</evidence>
<dbReference type="GO" id="GO:0043565">
    <property type="term" value="F:sequence-specific DNA binding"/>
    <property type="evidence" value="ECO:0007669"/>
    <property type="project" value="InterPro"/>
</dbReference>
<dbReference type="PRINTS" id="PR00032">
    <property type="entry name" value="HTHARAC"/>
</dbReference>
<protein>
    <submittedName>
        <fullName evidence="5">Helix-turn-helix transcriptional regulator</fullName>
    </submittedName>
</protein>
<evidence type="ECO:0000256" key="1">
    <source>
        <dbReference type="ARBA" id="ARBA00023015"/>
    </source>
</evidence>
<accession>A0A7X9RJA8</accession>
<dbReference type="InterPro" id="IPR009057">
    <property type="entry name" value="Homeodomain-like_sf"/>
</dbReference>
<keyword evidence="3" id="KW-0804">Transcription</keyword>
<dbReference type="SMART" id="SM00342">
    <property type="entry name" value="HTH_ARAC"/>
    <property type="match status" value="1"/>
</dbReference>
<evidence type="ECO:0000256" key="3">
    <source>
        <dbReference type="ARBA" id="ARBA00023163"/>
    </source>
</evidence>
<dbReference type="AlphaFoldDB" id="A0A7X9RJA8"/>
<evidence type="ECO:0000256" key="2">
    <source>
        <dbReference type="ARBA" id="ARBA00023125"/>
    </source>
</evidence>
<organism evidence="5 6">
    <name type="scientific">Faecalicoccus pleomorphus</name>
    <dbReference type="NCBI Taxonomy" id="1323"/>
    <lineage>
        <taxon>Bacteria</taxon>
        <taxon>Bacillati</taxon>
        <taxon>Bacillota</taxon>
        <taxon>Erysipelotrichia</taxon>
        <taxon>Erysipelotrichales</taxon>
        <taxon>Erysipelotrichaceae</taxon>
        <taxon>Faecalicoccus</taxon>
    </lineage>
</organism>
<dbReference type="PANTHER" id="PTHR43280:SF28">
    <property type="entry name" value="HTH-TYPE TRANSCRIPTIONAL ACTIVATOR RHAS"/>
    <property type="match status" value="1"/>
</dbReference>
<name>A0A7X9RJA8_9FIRM</name>
<keyword evidence="1" id="KW-0805">Transcription regulation</keyword>
<proteinExistence type="predicted"/>
<dbReference type="InterPro" id="IPR018060">
    <property type="entry name" value="HTH_AraC"/>
</dbReference>
<dbReference type="RefSeq" id="WP_168966430.1">
    <property type="nucleotide sequence ID" value="NZ_JABAFR010000030.1"/>
</dbReference>
<reference evidence="5 6" key="1">
    <citation type="submission" date="2020-04" db="EMBL/GenBank/DDBJ databases">
        <authorList>
            <person name="Hitch T.C.A."/>
            <person name="Wylensek D."/>
            <person name="Clavel T."/>
        </authorList>
    </citation>
    <scope>NUCLEOTIDE SEQUENCE [LARGE SCALE GENOMIC DNA]</scope>
    <source>
        <strain evidence="5 6">BSM-383-APC-22F</strain>
    </source>
</reference>